<dbReference type="PRINTS" id="PR00376">
    <property type="entry name" value="IL1BCENZYME"/>
</dbReference>
<sequence length="316" mass="34883">MEEERSTVPPDILTEVDGNGPSKQPSRRSRSLPTEESGGHSQNTKPQGSTDSVTGLDEYPMTYPRRGHAVIFNNYWFAEHSLRDGTDTDVVNLQRTLGMLGFKVTVHKDLTAPEMEVKMKELARDDHSNADCFFAVFLSHGAEGGIFGKIGFSRYDALTGDFHRGDICKTLVGKPKIFIIQACRGNESEEAVAVSPPPPDDGYGEIETDGPTVAAGSDILYAFASGSGSAAFRSPEHGSWFIQTLCQYMCDYADSSSMDFQRILTKVSQQVSTEFACNNTTSGHHNRKQAPTVETTFTKLLYLRPKAKTRKPKYFQ</sequence>
<comment type="similarity">
    <text evidence="1 5">Belongs to the peptidase C14A family.</text>
</comment>
<dbReference type="PROSITE" id="PS50208">
    <property type="entry name" value="CASPASE_P20"/>
    <property type="match status" value="1"/>
</dbReference>
<keyword evidence="4" id="KW-0378">Hydrolase</keyword>
<dbReference type="InterPro" id="IPR002138">
    <property type="entry name" value="Pept_C14_p10"/>
</dbReference>
<evidence type="ECO:0000256" key="1">
    <source>
        <dbReference type="ARBA" id="ARBA00010134"/>
    </source>
</evidence>
<organism evidence="9 10">
    <name type="scientific">Hypsibius exemplaris</name>
    <name type="common">Freshwater tardigrade</name>
    <dbReference type="NCBI Taxonomy" id="2072580"/>
    <lineage>
        <taxon>Eukaryota</taxon>
        <taxon>Metazoa</taxon>
        <taxon>Ecdysozoa</taxon>
        <taxon>Tardigrada</taxon>
        <taxon>Eutardigrada</taxon>
        <taxon>Parachela</taxon>
        <taxon>Hypsibioidea</taxon>
        <taxon>Hypsibiidae</taxon>
        <taxon>Hypsibius</taxon>
    </lineage>
</organism>
<protein>
    <submittedName>
        <fullName evidence="9">Caspase-3</fullName>
    </submittedName>
</protein>
<keyword evidence="10" id="KW-1185">Reference proteome</keyword>
<reference evidence="10" key="1">
    <citation type="submission" date="2017-01" db="EMBL/GenBank/DDBJ databases">
        <title>Comparative genomics of anhydrobiosis in the tardigrade Hypsibius dujardini.</title>
        <authorList>
            <person name="Yoshida Y."/>
            <person name="Koutsovoulos G."/>
            <person name="Laetsch D."/>
            <person name="Stevens L."/>
            <person name="Kumar S."/>
            <person name="Horikawa D."/>
            <person name="Ishino K."/>
            <person name="Komine S."/>
            <person name="Tomita M."/>
            <person name="Blaxter M."/>
            <person name="Arakawa K."/>
        </authorList>
    </citation>
    <scope>NUCLEOTIDE SEQUENCE [LARGE SCALE GENOMIC DNA]</scope>
    <source>
        <strain evidence="10">Z151</strain>
    </source>
</reference>
<evidence type="ECO:0000256" key="6">
    <source>
        <dbReference type="SAM" id="MobiDB-lite"/>
    </source>
</evidence>
<dbReference type="OrthoDB" id="6116485at2759"/>
<keyword evidence="2" id="KW-0645">Protease</keyword>
<evidence type="ECO:0000256" key="3">
    <source>
        <dbReference type="ARBA" id="ARBA00022703"/>
    </source>
</evidence>
<feature type="region of interest" description="Disordered" evidence="6">
    <location>
        <begin position="1"/>
        <end position="59"/>
    </location>
</feature>
<dbReference type="PROSITE" id="PS50207">
    <property type="entry name" value="CASPASE_P10"/>
    <property type="match status" value="1"/>
</dbReference>
<dbReference type="GO" id="GO:0004197">
    <property type="term" value="F:cysteine-type endopeptidase activity"/>
    <property type="evidence" value="ECO:0007669"/>
    <property type="project" value="InterPro"/>
</dbReference>
<accession>A0A9X6NB03</accession>
<evidence type="ECO:0000313" key="10">
    <source>
        <dbReference type="Proteomes" id="UP000192578"/>
    </source>
</evidence>
<dbReference type="GO" id="GO:0006915">
    <property type="term" value="P:apoptotic process"/>
    <property type="evidence" value="ECO:0007669"/>
    <property type="project" value="UniProtKB-KW"/>
</dbReference>
<evidence type="ECO:0000259" key="7">
    <source>
        <dbReference type="PROSITE" id="PS50207"/>
    </source>
</evidence>
<proteinExistence type="inferred from homology"/>
<feature type="domain" description="Caspase family p10" evidence="7">
    <location>
        <begin position="217"/>
        <end position="305"/>
    </location>
</feature>
<evidence type="ECO:0000259" key="8">
    <source>
        <dbReference type="PROSITE" id="PS50208"/>
    </source>
</evidence>
<evidence type="ECO:0000256" key="5">
    <source>
        <dbReference type="RuleBase" id="RU003971"/>
    </source>
</evidence>
<evidence type="ECO:0000256" key="2">
    <source>
        <dbReference type="ARBA" id="ARBA00022670"/>
    </source>
</evidence>
<name>A0A9X6NB03_HYPEX</name>
<keyword evidence="3" id="KW-0053">Apoptosis</keyword>
<dbReference type="InterPro" id="IPR033139">
    <property type="entry name" value="Caspase_cys_AS"/>
</dbReference>
<dbReference type="SUPFAM" id="SSF52129">
    <property type="entry name" value="Caspase-like"/>
    <property type="match status" value="1"/>
</dbReference>
<dbReference type="InterPro" id="IPR002398">
    <property type="entry name" value="Pept_C14"/>
</dbReference>
<dbReference type="PANTHER" id="PTHR47901">
    <property type="entry name" value="CASPASE RECRUITMENT DOMAIN-CONTAINING PROTEIN 18"/>
    <property type="match status" value="1"/>
</dbReference>
<dbReference type="Gene3D" id="3.40.50.1460">
    <property type="match status" value="1"/>
</dbReference>
<dbReference type="CDD" id="cd00032">
    <property type="entry name" value="CASc"/>
    <property type="match status" value="1"/>
</dbReference>
<dbReference type="InterPro" id="IPR011600">
    <property type="entry name" value="Pept_C14_caspase"/>
</dbReference>
<comment type="caution">
    <text evidence="9">The sequence shown here is derived from an EMBL/GenBank/DDBJ whole genome shotgun (WGS) entry which is preliminary data.</text>
</comment>
<dbReference type="AlphaFoldDB" id="A0A9X6NB03"/>
<dbReference type="SMART" id="SM00115">
    <property type="entry name" value="CASc"/>
    <property type="match status" value="1"/>
</dbReference>
<dbReference type="InterPro" id="IPR015917">
    <property type="entry name" value="Pept_C14A"/>
</dbReference>
<dbReference type="Pfam" id="PF00656">
    <property type="entry name" value="Peptidase_C14"/>
    <property type="match status" value="1"/>
</dbReference>
<gene>
    <name evidence="9" type="ORF">BV898_14668</name>
</gene>
<dbReference type="Proteomes" id="UP000192578">
    <property type="component" value="Unassembled WGS sequence"/>
</dbReference>
<dbReference type="GO" id="GO:0006508">
    <property type="term" value="P:proteolysis"/>
    <property type="evidence" value="ECO:0007669"/>
    <property type="project" value="UniProtKB-KW"/>
</dbReference>
<dbReference type="InterPro" id="IPR029030">
    <property type="entry name" value="Caspase-like_dom_sf"/>
</dbReference>
<feature type="domain" description="Caspase family p20" evidence="8">
    <location>
        <begin position="65"/>
        <end position="187"/>
    </location>
</feature>
<evidence type="ECO:0000313" key="9">
    <source>
        <dbReference type="EMBL" id="OWA50143.1"/>
    </source>
</evidence>
<feature type="compositionally biased region" description="Polar residues" evidence="6">
    <location>
        <begin position="31"/>
        <end position="53"/>
    </location>
</feature>
<dbReference type="EMBL" id="MTYJ01000183">
    <property type="protein sequence ID" value="OWA50143.1"/>
    <property type="molecule type" value="Genomic_DNA"/>
</dbReference>
<dbReference type="InterPro" id="IPR001309">
    <property type="entry name" value="Pept_C14_p20"/>
</dbReference>
<dbReference type="PROSITE" id="PS01122">
    <property type="entry name" value="CASPASE_CYS"/>
    <property type="match status" value="1"/>
</dbReference>
<dbReference type="PANTHER" id="PTHR47901:SF8">
    <property type="entry name" value="CASPASE-3"/>
    <property type="match status" value="1"/>
</dbReference>
<evidence type="ECO:0000256" key="4">
    <source>
        <dbReference type="ARBA" id="ARBA00022801"/>
    </source>
</evidence>